<reference evidence="1" key="1">
    <citation type="submission" date="2024-06" db="EMBL/GenBank/DDBJ databases">
        <title>High activity and specificity of bacteriophage cocktails against carbapenem-resistant Klebsiella pneumoniae belonging to high-risk clones CG258 and ST307.</title>
        <authorList>
            <person name="Jimenez Quiceno J."/>
            <person name="Salazar Ospina L."/>
            <person name="Tellez Carrasquilla S."/>
        </authorList>
    </citation>
    <scope>NUCLEOTIDE SEQUENCE</scope>
</reference>
<proteinExistence type="predicted"/>
<sequence>MESLHEEQITKTFLSMREALDYIQFIAKDRVLIETSPNGWNVSYMATRCTVTSPTEGSTEVDVTS</sequence>
<dbReference type="EMBL" id="PP895363">
    <property type="protein sequence ID" value="XCI78171.1"/>
    <property type="molecule type" value="Genomic_DNA"/>
</dbReference>
<name>A0AAU8HZK0_9CAUD</name>
<accession>A0AAU8HZK0</accession>
<protein>
    <submittedName>
        <fullName evidence="1">Uncharacterized protein</fullName>
    </submittedName>
</protein>
<evidence type="ECO:0000313" key="1">
    <source>
        <dbReference type="EMBL" id="XCI78171.1"/>
    </source>
</evidence>
<organism evidence="1">
    <name type="scientific">Klebsiella phage FKP3</name>
    <dbReference type="NCBI Taxonomy" id="3231233"/>
    <lineage>
        <taxon>Viruses</taxon>
        <taxon>Duplodnaviria</taxon>
        <taxon>Heunggongvirae</taxon>
        <taxon>Uroviricota</taxon>
        <taxon>Caudoviricetes</taxon>
        <taxon>Stephanstirmvirinae</taxon>
        <taxon>Justusliebigvirus</taxon>
    </lineage>
</organism>